<evidence type="ECO:0000259" key="5">
    <source>
        <dbReference type="PROSITE" id="PS50048"/>
    </source>
</evidence>
<dbReference type="PROSITE" id="PS50048">
    <property type="entry name" value="ZN2_CY6_FUNGAL_2"/>
    <property type="match status" value="1"/>
</dbReference>
<feature type="region of interest" description="Disordered" evidence="4">
    <location>
        <begin position="872"/>
        <end position="919"/>
    </location>
</feature>
<name>A0ABQ0FY49_9PEZI</name>
<feature type="compositionally biased region" description="Low complexity" evidence="4">
    <location>
        <begin position="894"/>
        <end position="918"/>
    </location>
</feature>
<dbReference type="EMBL" id="BAAFSV010000001">
    <property type="protein sequence ID" value="GAB1310446.1"/>
    <property type="molecule type" value="Genomic_DNA"/>
</dbReference>
<sequence>MADYEMPGTFPFPPRYHQLPLPLAAAPCQPSQGGYAAASASLAAQMPPYSVAAVPTTVGPRDPPTSSVMRGGGLAAAPPSAAPGSVAASTREREPAAAPRQEEGPAVAFPSNPHASKPIRRRMRIITSCLECRRRKLKCDKAHPCHNCVKFTRDCVFLGPKLDEASQQRLTEIKERVGSLEKQLERDVAKGRDSPDGDGFCQQRIVADDVEDDFGEERGLHITPVVALDLTYEDDTDGIGIGTGELGDLGIRVGRMRITDRIGGLSRPRMWEEIQAGISGAQTTSNYGSSPKLPNNPTGELPDFLKPGESYIPPTSGFFFGLVTGLPALLQLLPTAEMGNRLIHRYFEAVHPIARCVHRPSFEAMYQSFWDCVRDNVEPRAPIQAVVFAAWFSAAVSLDEIRAQHEYGHTKTQVVLSMRIATETALTRAKFLSTTSVDTLQAFVMYMLPLCRDEVSRAHSVLVGAAIRMAECMGLHQDGSAYGLSPLETHVRRLIWHQLCFLDIRTCEAQGPKPTIRRDEYTTKFPLNCDEAELTPHTMVAPAMAERWTPALLSIIRFEVNAMMRTIWANRSRPEPKKLTLTSMLAKVEKFRKRMFDKYNRFLDEQVPIQKYTKLVMQLLMYRLHAMILHPFHANARHPLPDKLNGLLITSGIFIIETAIQLESSALFRDWAWYLGAYQQYQIALLLATEIYYRPDNKDAQRIWPCLDYVFKMDPNMPREQKSLQILTEIKDKTSVYMSMRKVRAPTAISKAVLSKQAVKEPTPPRPLRPPAAALVPPMPTRGQPPFQRAGTVGLQGSSACTTTAVSEAVSGAVSAGMSTTPTIASGRGAQLRQPPSYTAPPPPPHMTWAQQSMGIPTPMVYSGLSDGEVLWRLPPSANNNHASPGSSDGENGAGQQQQQGSMAGPPGRGPAGPMNAMDNIDWDEINMLFPTDPHTGELSFNTFVDPAARMASAGAWPRQ</sequence>
<dbReference type="PANTHER" id="PTHR31001:SF40">
    <property type="entry name" value="ZN(II)2CYS6 TRANSCRIPTION FACTOR (EUROFUNG)"/>
    <property type="match status" value="1"/>
</dbReference>
<dbReference type="CDD" id="cd00067">
    <property type="entry name" value="GAL4"/>
    <property type="match status" value="1"/>
</dbReference>
<keyword evidence="7" id="KW-1185">Reference proteome</keyword>
<dbReference type="InterPro" id="IPR007219">
    <property type="entry name" value="XnlR_reg_dom"/>
</dbReference>
<organism evidence="6 7">
    <name type="scientific">Madurella fahalii</name>
    <dbReference type="NCBI Taxonomy" id="1157608"/>
    <lineage>
        <taxon>Eukaryota</taxon>
        <taxon>Fungi</taxon>
        <taxon>Dikarya</taxon>
        <taxon>Ascomycota</taxon>
        <taxon>Pezizomycotina</taxon>
        <taxon>Sordariomycetes</taxon>
        <taxon>Sordariomycetidae</taxon>
        <taxon>Sordariales</taxon>
        <taxon>Sordariales incertae sedis</taxon>
        <taxon>Madurella</taxon>
    </lineage>
</organism>
<proteinExistence type="predicted"/>
<dbReference type="SUPFAM" id="SSF57701">
    <property type="entry name" value="Zn2/Cys6 DNA-binding domain"/>
    <property type="match status" value="1"/>
</dbReference>
<protein>
    <recommendedName>
        <fullName evidence="5">Zn(2)-C6 fungal-type domain-containing protein</fullName>
    </recommendedName>
</protein>
<evidence type="ECO:0000313" key="7">
    <source>
        <dbReference type="Proteomes" id="UP001628179"/>
    </source>
</evidence>
<feature type="compositionally biased region" description="Polar residues" evidence="4">
    <location>
        <begin position="877"/>
        <end position="890"/>
    </location>
</feature>
<evidence type="ECO:0000256" key="2">
    <source>
        <dbReference type="ARBA" id="ARBA00022723"/>
    </source>
</evidence>
<dbReference type="SMART" id="SM00906">
    <property type="entry name" value="Fungal_trans"/>
    <property type="match status" value="1"/>
</dbReference>
<dbReference type="GeneID" id="98171401"/>
<dbReference type="InterPro" id="IPR050613">
    <property type="entry name" value="Sec_Metabolite_Reg"/>
</dbReference>
<dbReference type="Pfam" id="PF04082">
    <property type="entry name" value="Fungal_trans"/>
    <property type="match status" value="1"/>
</dbReference>
<dbReference type="SMART" id="SM00066">
    <property type="entry name" value="GAL4"/>
    <property type="match status" value="1"/>
</dbReference>
<dbReference type="PANTHER" id="PTHR31001">
    <property type="entry name" value="UNCHARACTERIZED TRANSCRIPTIONAL REGULATORY PROTEIN"/>
    <property type="match status" value="1"/>
</dbReference>
<accession>A0ABQ0FY49</accession>
<comment type="caution">
    <text evidence="6">The sequence shown here is derived from an EMBL/GenBank/DDBJ whole genome shotgun (WGS) entry which is preliminary data.</text>
</comment>
<feature type="domain" description="Zn(2)-C6 fungal-type" evidence="5">
    <location>
        <begin position="128"/>
        <end position="157"/>
    </location>
</feature>
<feature type="region of interest" description="Disordered" evidence="4">
    <location>
        <begin position="57"/>
        <end position="117"/>
    </location>
</feature>
<feature type="compositionally biased region" description="Basic and acidic residues" evidence="4">
    <location>
        <begin position="90"/>
        <end position="103"/>
    </location>
</feature>
<comment type="subcellular location">
    <subcellularLocation>
        <location evidence="1">Nucleus</location>
    </subcellularLocation>
</comment>
<feature type="region of interest" description="Disordered" evidence="4">
    <location>
        <begin position="820"/>
        <end position="852"/>
    </location>
</feature>
<dbReference type="InterPro" id="IPR036864">
    <property type="entry name" value="Zn2-C6_fun-type_DNA-bd_sf"/>
</dbReference>
<dbReference type="RefSeq" id="XP_070912179.1">
    <property type="nucleotide sequence ID" value="XM_071056078.1"/>
</dbReference>
<dbReference type="InterPro" id="IPR001138">
    <property type="entry name" value="Zn2Cys6_DnaBD"/>
</dbReference>
<feature type="compositionally biased region" description="Low complexity" evidence="4">
    <location>
        <begin position="75"/>
        <end position="89"/>
    </location>
</feature>
<dbReference type="Proteomes" id="UP001628179">
    <property type="component" value="Unassembled WGS sequence"/>
</dbReference>
<evidence type="ECO:0000256" key="1">
    <source>
        <dbReference type="ARBA" id="ARBA00004123"/>
    </source>
</evidence>
<dbReference type="CDD" id="cd12148">
    <property type="entry name" value="fungal_TF_MHR"/>
    <property type="match status" value="1"/>
</dbReference>
<keyword evidence="2" id="KW-0479">Metal-binding</keyword>
<dbReference type="PROSITE" id="PS00463">
    <property type="entry name" value="ZN2_CY6_FUNGAL_1"/>
    <property type="match status" value="1"/>
</dbReference>
<evidence type="ECO:0000256" key="3">
    <source>
        <dbReference type="ARBA" id="ARBA00023242"/>
    </source>
</evidence>
<dbReference type="Gene3D" id="4.10.240.10">
    <property type="entry name" value="Zn(2)-C6 fungal-type DNA-binding domain"/>
    <property type="match status" value="1"/>
</dbReference>
<keyword evidence="3" id="KW-0539">Nucleus</keyword>
<dbReference type="Pfam" id="PF00172">
    <property type="entry name" value="Zn_clus"/>
    <property type="match status" value="1"/>
</dbReference>
<reference evidence="6 7" key="1">
    <citation type="submission" date="2024-09" db="EMBL/GenBank/DDBJ databases">
        <title>Itraconazole resistance in Madurella fahalii resulting from another homologue of gene encoding cytochrome P450 14-alpha sterol demethylase (CYP51).</title>
        <authorList>
            <person name="Yoshioka I."/>
            <person name="Fahal A.H."/>
            <person name="Kaneko S."/>
            <person name="Yaguchi T."/>
        </authorList>
    </citation>
    <scope>NUCLEOTIDE SEQUENCE [LARGE SCALE GENOMIC DNA]</scope>
    <source>
        <strain evidence="6 7">IFM 68171</strain>
    </source>
</reference>
<evidence type="ECO:0000256" key="4">
    <source>
        <dbReference type="SAM" id="MobiDB-lite"/>
    </source>
</evidence>
<gene>
    <name evidence="6" type="ORF">MFIFM68171_00656</name>
</gene>
<evidence type="ECO:0000313" key="6">
    <source>
        <dbReference type="EMBL" id="GAB1310446.1"/>
    </source>
</evidence>